<dbReference type="AlphaFoldDB" id="A0A7R9C133"/>
<protein>
    <recommendedName>
        <fullName evidence="6">THO complex subunit 7</fullName>
    </recommendedName>
</protein>
<evidence type="ECO:0000256" key="1">
    <source>
        <dbReference type="ARBA" id="ARBA00004123"/>
    </source>
</evidence>
<comment type="subcellular location">
    <subcellularLocation>
        <location evidence="1">Nucleus</location>
    </subcellularLocation>
</comment>
<dbReference type="Pfam" id="PF05615">
    <property type="entry name" value="THOC7"/>
    <property type="match status" value="1"/>
</dbReference>
<dbReference type="EMBL" id="CAJPEX010012781">
    <property type="protein sequence ID" value="CAG0925386.1"/>
    <property type="molecule type" value="Genomic_DNA"/>
</dbReference>
<dbReference type="Proteomes" id="UP000678499">
    <property type="component" value="Unassembled WGS sequence"/>
</dbReference>
<evidence type="ECO:0000256" key="2">
    <source>
        <dbReference type="ARBA" id="ARBA00023242"/>
    </source>
</evidence>
<reference evidence="4" key="1">
    <citation type="submission" date="2020-11" db="EMBL/GenBank/DDBJ databases">
        <authorList>
            <person name="Tran Van P."/>
        </authorList>
    </citation>
    <scope>NUCLEOTIDE SEQUENCE</scope>
</reference>
<keyword evidence="5" id="KW-1185">Reference proteome</keyword>
<name>A0A7R9C133_9CRUS</name>
<evidence type="ECO:0000313" key="4">
    <source>
        <dbReference type="EMBL" id="CAD7285234.1"/>
    </source>
</evidence>
<dbReference type="EMBL" id="OA894818">
    <property type="protein sequence ID" value="CAD7285234.1"/>
    <property type="molecule type" value="Genomic_DNA"/>
</dbReference>
<accession>A0A7R9C133</accession>
<keyword evidence="2" id="KW-0539">Nucleus</keyword>
<feature type="coiled-coil region" evidence="3">
    <location>
        <begin position="64"/>
        <end position="112"/>
    </location>
</feature>
<evidence type="ECO:0000313" key="5">
    <source>
        <dbReference type="Proteomes" id="UP000678499"/>
    </source>
</evidence>
<dbReference type="OrthoDB" id="205166at2759"/>
<organism evidence="4">
    <name type="scientific">Notodromas monacha</name>
    <dbReference type="NCBI Taxonomy" id="399045"/>
    <lineage>
        <taxon>Eukaryota</taxon>
        <taxon>Metazoa</taxon>
        <taxon>Ecdysozoa</taxon>
        <taxon>Arthropoda</taxon>
        <taxon>Crustacea</taxon>
        <taxon>Oligostraca</taxon>
        <taxon>Ostracoda</taxon>
        <taxon>Podocopa</taxon>
        <taxon>Podocopida</taxon>
        <taxon>Cypridocopina</taxon>
        <taxon>Cypridoidea</taxon>
        <taxon>Cyprididae</taxon>
        <taxon>Notodromas</taxon>
    </lineage>
</organism>
<proteinExistence type="predicted"/>
<sequence length="195" mass="22816">MMYKLLIDGEGQGDDRKFATFLRQCKSWIDSNDTSPEFNDRMYDLLMRQFDPMNMVFLKTDAAVEMNKQEKRMYEEEAEALKAKIEAAEADILVAREELEEAKKQRERKSEYDALARIIFTLPDREVTRKELQTSEASVQRLKKVKAEYQLMLSEREVLSRDLMFAACQLKRCLKDKPNTVQLSHVDPDVEMSSV</sequence>
<dbReference type="InterPro" id="IPR008501">
    <property type="entry name" value="THOC7/Mft1"/>
</dbReference>
<dbReference type="GO" id="GO:0000445">
    <property type="term" value="C:THO complex part of transcription export complex"/>
    <property type="evidence" value="ECO:0007669"/>
    <property type="project" value="InterPro"/>
</dbReference>
<gene>
    <name evidence="4" type="ORF">NMOB1V02_LOCUS12836</name>
</gene>
<evidence type="ECO:0000256" key="3">
    <source>
        <dbReference type="SAM" id="Coils"/>
    </source>
</evidence>
<evidence type="ECO:0008006" key="6">
    <source>
        <dbReference type="Google" id="ProtNLM"/>
    </source>
</evidence>
<dbReference type="GO" id="GO:0006397">
    <property type="term" value="P:mRNA processing"/>
    <property type="evidence" value="ECO:0007669"/>
    <property type="project" value="InterPro"/>
</dbReference>
<keyword evidence="3" id="KW-0175">Coiled coil</keyword>